<organism evidence="2 3">
    <name type="scientific">Loktanella atrilutea</name>
    <dbReference type="NCBI Taxonomy" id="366533"/>
    <lineage>
        <taxon>Bacteria</taxon>
        <taxon>Pseudomonadati</taxon>
        <taxon>Pseudomonadota</taxon>
        <taxon>Alphaproteobacteria</taxon>
        <taxon>Rhodobacterales</taxon>
        <taxon>Roseobacteraceae</taxon>
        <taxon>Loktanella</taxon>
    </lineage>
</organism>
<dbReference type="RefSeq" id="WP_072858966.1">
    <property type="nucleotide sequence ID" value="NZ_FQUE01000024.1"/>
</dbReference>
<protein>
    <submittedName>
        <fullName evidence="2">Uncharacterized protein</fullName>
    </submittedName>
</protein>
<reference evidence="3" key="1">
    <citation type="submission" date="2016-11" db="EMBL/GenBank/DDBJ databases">
        <authorList>
            <person name="Varghese N."/>
            <person name="Submissions S."/>
        </authorList>
    </citation>
    <scope>NUCLEOTIDE SEQUENCE [LARGE SCALE GENOMIC DNA]</scope>
    <source>
        <strain evidence="3">DSM 29326</strain>
    </source>
</reference>
<evidence type="ECO:0000256" key="1">
    <source>
        <dbReference type="SAM" id="MobiDB-lite"/>
    </source>
</evidence>
<dbReference type="AlphaFoldDB" id="A0A1M5FRL3"/>
<dbReference type="STRING" id="366533.SAMN05444339_12411"/>
<dbReference type="EMBL" id="FQUE01000024">
    <property type="protein sequence ID" value="SHF94145.1"/>
    <property type="molecule type" value="Genomic_DNA"/>
</dbReference>
<keyword evidence="3" id="KW-1185">Reference proteome</keyword>
<name>A0A1M5FRL3_LOKAT</name>
<evidence type="ECO:0000313" key="3">
    <source>
        <dbReference type="Proteomes" id="UP000183987"/>
    </source>
</evidence>
<evidence type="ECO:0000313" key="2">
    <source>
        <dbReference type="EMBL" id="SHF94145.1"/>
    </source>
</evidence>
<feature type="region of interest" description="Disordered" evidence="1">
    <location>
        <begin position="481"/>
        <end position="509"/>
    </location>
</feature>
<gene>
    <name evidence="2" type="ORF">SAMN05444339_12411</name>
</gene>
<accession>A0A1M5FRL3</accession>
<feature type="compositionally biased region" description="Gly residues" evidence="1">
    <location>
        <begin position="482"/>
        <end position="507"/>
    </location>
</feature>
<proteinExistence type="predicted"/>
<sequence length="619" mass="65852">MSKPLSLHAECFAAAGGMAADGMKKLLGTPALSLLETVVRETVQNSWDARLVESGVGYRIGLRELRSEEAAILRDEVLAKLPPSKESADPLLAYLSSKHPVVMEISDWRTRGLGGPSRANVLPKPGEHNDFVNFVRNMGARRDMAGGGGTYGYGKSSLYQLSRCATVLVDSVSLTPSARIVHRFIGCHLGDAHDSKRHGRLTGRHWWGVADADDADVVDPVTGRSAVRLRKALGLPDRGADATGTTLVVLDPDLEDRPIEAVVAEIQEALLWYLWPKMLIGADGQRAMAIEVELNGELLPLPAAEDFPPLDLFVEAYRTVKAGGPNLTRIASERPIQHLGLCSIRRGFKRPRQFLGDPADSIIPATSAHIALMRPVELVVKYIEGTHLPSDTVEWAGVFICDDDPVVEQAFADAEPPAHDDWIPDKMPKSWAKTFVRVALARLKYLAASYAYPASSSTSGASEQPPLAKAADLLGSCMPTIGGTGGGGGGSRGRGNGQGGGGRGGGPSWRVSEPRFVALQEGATGAEALFEIDVDNNTERAIRLTAIPAPVIDGVLAGPDEGDVVVTFICWEDQDGNQLTTSPELVATPDESGSFRARVIVPDVAAAGVRVAAAEQAPS</sequence>
<dbReference type="Proteomes" id="UP000183987">
    <property type="component" value="Unassembled WGS sequence"/>
</dbReference>
<dbReference type="OrthoDB" id="9146762at2"/>